<protein>
    <recommendedName>
        <fullName evidence="7">Small ribosomal subunit protein uS15m</fullName>
    </recommendedName>
    <alternativeName>
        <fullName evidence="8">28S ribosomal protein S15, mitochondrial</fullName>
    </alternativeName>
</protein>
<sequence>MTVLYRNALLYRDVCSKAIVGGYRSINLIAVKRQSSRPRFPFFNKHMKVVDPARQDPDHFEKLAHAVPLDERYVDALSLLWKEKIGSEREVTFKGDDRMIGRKPQNWVPEIDENSPKANFAELDWDGIPESVKKIFSIKFGERRDYTDAWKKALIDKVRKHELDINSFEVKIAWTTGVIRSWTLLVKEIDNKPKKPAHIVHPLQLMIAFRRKLLRQLREVDTEAFEKVLSELKIAYHVPKRPEEQVEKRRKAWVETMLKERIAMEKDIKMEELNKKYIAERIECGPEIKKRLEELDVEETKISARLKELARIQGEMPNKVPKYQPKLIEELSEIAAHAILYHRPSDSQAKNRVPAI</sequence>
<dbReference type="OMA" id="LTHRIWL"/>
<evidence type="ECO:0000313" key="9">
    <source>
        <dbReference type="EMBL" id="VDK73710.1"/>
    </source>
</evidence>
<dbReference type="Gene3D" id="1.10.287.10">
    <property type="entry name" value="S15/NS1, RNA-binding"/>
    <property type="match status" value="1"/>
</dbReference>
<dbReference type="GO" id="GO:0003723">
    <property type="term" value="F:RNA binding"/>
    <property type="evidence" value="ECO:0007669"/>
    <property type="project" value="TreeGrafter"/>
</dbReference>
<dbReference type="GO" id="GO:0003735">
    <property type="term" value="F:structural constituent of ribosome"/>
    <property type="evidence" value="ECO:0007669"/>
    <property type="project" value="InterPro"/>
</dbReference>
<dbReference type="GO" id="GO:0032543">
    <property type="term" value="P:mitochondrial translation"/>
    <property type="evidence" value="ECO:0007669"/>
    <property type="project" value="TreeGrafter"/>
</dbReference>
<comment type="similarity">
    <text evidence="2">Belongs to the universal ribosomal protein uS15 family.</text>
</comment>
<evidence type="ECO:0000256" key="4">
    <source>
        <dbReference type="ARBA" id="ARBA00022980"/>
    </source>
</evidence>
<dbReference type="PANTHER" id="PTHR46685">
    <property type="entry name" value="28S RIBOSOMAL PROTEIN S15, MITOCHONDRIAL"/>
    <property type="match status" value="1"/>
</dbReference>
<evidence type="ECO:0000313" key="10">
    <source>
        <dbReference type="Proteomes" id="UP000277928"/>
    </source>
</evidence>
<dbReference type="InterPro" id="IPR009068">
    <property type="entry name" value="uS15_NS1_RNA-bd_sf"/>
</dbReference>
<proteinExistence type="inferred from homology"/>
<dbReference type="InterPro" id="IPR000589">
    <property type="entry name" value="Ribosomal_uS15"/>
</dbReference>
<keyword evidence="10" id="KW-1185">Reference proteome</keyword>
<comment type="subcellular location">
    <subcellularLocation>
        <location evidence="1">Mitochondrion</location>
    </subcellularLocation>
</comment>
<reference evidence="9 10" key="1">
    <citation type="submission" date="2018-08" db="EMBL/GenBank/DDBJ databases">
        <authorList>
            <person name="Laetsch R D."/>
            <person name="Stevens L."/>
            <person name="Kumar S."/>
            <person name="Blaxter L. M."/>
        </authorList>
    </citation>
    <scope>NUCLEOTIDE SEQUENCE [LARGE SCALE GENOMIC DNA]</scope>
</reference>
<dbReference type="PANTHER" id="PTHR46685:SF1">
    <property type="entry name" value="SMALL RIBOSOMAL SUBUNIT PROTEIN US15M"/>
    <property type="match status" value="1"/>
</dbReference>
<evidence type="ECO:0000256" key="3">
    <source>
        <dbReference type="ARBA" id="ARBA00022946"/>
    </source>
</evidence>
<dbReference type="GO" id="GO:0005763">
    <property type="term" value="C:mitochondrial small ribosomal subunit"/>
    <property type="evidence" value="ECO:0007669"/>
    <property type="project" value="TreeGrafter"/>
</dbReference>
<dbReference type="AlphaFoldDB" id="A0A3P6T175"/>
<accession>A0A3P6T175</accession>
<keyword evidence="5" id="KW-0496">Mitochondrion</keyword>
<dbReference type="EMBL" id="UYRX01000097">
    <property type="protein sequence ID" value="VDK73710.1"/>
    <property type="molecule type" value="Genomic_DNA"/>
</dbReference>
<keyword evidence="3" id="KW-0809">Transit peptide</keyword>
<evidence type="ECO:0000256" key="7">
    <source>
        <dbReference type="ARBA" id="ARBA00035249"/>
    </source>
</evidence>
<evidence type="ECO:0000256" key="1">
    <source>
        <dbReference type="ARBA" id="ARBA00004173"/>
    </source>
</evidence>
<name>A0A3P6T175_LITSI</name>
<evidence type="ECO:0000256" key="8">
    <source>
        <dbReference type="ARBA" id="ARBA00035528"/>
    </source>
</evidence>
<dbReference type="STRING" id="42156.A0A3P6T175"/>
<dbReference type="Proteomes" id="UP000277928">
    <property type="component" value="Unassembled WGS sequence"/>
</dbReference>
<evidence type="ECO:0000256" key="5">
    <source>
        <dbReference type="ARBA" id="ARBA00023128"/>
    </source>
</evidence>
<evidence type="ECO:0000256" key="6">
    <source>
        <dbReference type="ARBA" id="ARBA00023274"/>
    </source>
</evidence>
<dbReference type="OrthoDB" id="441444at2759"/>
<dbReference type="SMART" id="SM01387">
    <property type="entry name" value="Ribosomal_S15"/>
    <property type="match status" value="1"/>
</dbReference>
<gene>
    <name evidence="9" type="ORF">NLS_LOCUS2212</name>
</gene>
<evidence type="ECO:0000256" key="2">
    <source>
        <dbReference type="ARBA" id="ARBA00008434"/>
    </source>
</evidence>
<organism evidence="9 10">
    <name type="scientific">Litomosoides sigmodontis</name>
    <name type="common">Filarial nematode worm</name>
    <dbReference type="NCBI Taxonomy" id="42156"/>
    <lineage>
        <taxon>Eukaryota</taxon>
        <taxon>Metazoa</taxon>
        <taxon>Ecdysozoa</taxon>
        <taxon>Nematoda</taxon>
        <taxon>Chromadorea</taxon>
        <taxon>Rhabditida</taxon>
        <taxon>Spirurina</taxon>
        <taxon>Spiruromorpha</taxon>
        <taxon>Filarioidea</taxon>
        <taxon>Onchocercidae</taxon>
        <taxon>Litomosoides</taxon>
    </lineage>
</organism>
<dbReference type="InterPro" id="IPR052137">
    <property type="entry name" value="uS15_ribosomal"/>
</dbReference>
<keyword evidence="6" id="KW-0687">Ribonucleoprotein</keyword>
<dbReference type="SUPFAM" id="SSF47060">
    <property type="entry name" value="S15/NS1 RNA-binding domain"/>
    <property type="match status" value="1"/>
</dbReference>
<dbReference type="Pfam" id="PF00312">
    <property type="entry name" value="Ribosomal_S15"/>
    <property type="match status" value="1"/>
</dbReference>
<keyword evidence="4" id="KW-0689">Ribosomal protein</keyword>